<protein>
    <recommendedName>
        <fullName evidence="4">DJ-1/PfpI domain-containing protein</fullName>
    </recommendedName>
</protein>
<gene>
    <name evidence="5" type="ORF">PV327_009394</name>
</gene>
<dbReference type="InterPro" id="IPR029062">
    <property type="entry name" value="Class_I_gatase-like"/>
</dbReference>
<dbReference type="InterPro" id="IPR002818">
    <property type="entry name" value="DJ-1/PfpI"/>
</dbReference>
<evidence type="ECO:0000259" key="4">
    <source>
        <dbReference type="Pfam" id="PF01965"/>
    </source>
</evidence>
<dbReference type="GO" id="GO:0005634">
    <property type="term" value="C:nucleus"/>
    <property type="evidence" value="ECO:0007669"/>
    <property type="project" value="TreeGrafter"/>
</dbReference>
<evidence type="ECO:0000313" key="5">
    <source>
        <dbReference type="EMBL" id="KAK0175662.1"/>
    </source>
</evidence>
<keyword evidence="2" id="KW-0963">Cytoplasm</keyword>
<dbReference type="PANTHER" id="PTHR48094:SF12">
    <property type="entry name" value="PARKINSON DISEASE PROTEIN 7 HOMOLOG"/>
    <property type="match status" value="1"/>
</dbReference>
<organism evidence="5 6">
    <name type="scientific">Microctonus hyperodae</name>
    <name type="common">Parasitoid wasp</name>
    <dbReference type="NCBI Taxonomy" id="165561"/>
    <lineage>
        <taxon>Eukaryota</taxon>
        <taxon>Metazoa</taxon>
        <taxon>Ecdysozoa</taxon>
        <taxon>Arthropoda</taxon>
        <taxon>Hexapoda</taxon>
        <taxon>Insecta</taxon>
        <taxon>Pterygota</taxon>
        <taxon>Neoptera</taxon>
        <taxon>Endopterygota</taxon>
        <taxon>Hymenoptera</taxon>
        <taxon>Apocrita</taxon>
        <taxon>Ichneumonoidea</taxon>
        <taxon>Braconidae</taxon>
        <taxon>Euphorinae</taxon>
        <taxon>Microctonus</taxon>
    </lineage>
</organism>
<dbReference type="AlphaFoldDB" id="A0AA39KVX9"/>
<dbReference type="NCBIfam" id="TIGR01383">
    <property type="entry name" value="not_thiJ"/>
    <property type="match status" value="1"/>
</dbReference>
<accession>A0AA39KVX9</accession>
<dbReference type="GO" id="GO:1903189">
    <property type="term" value="P:glyoxal metabolic process"/>
    <property type="evidence" value="ECO:0007669"/>
    <property type="project" value="TreeGrafter"/>
</dbReference>
<dbReference type="InterPro" id="IPR050325">
    <property type="entry name" value="Prot/Nucl_acid_deglycase"/>
</dbReference>
<evidence type="ECO:0000256" key="2">
    <source>
        <dbReference type="ARBA" id="ARBA00022490"/>
    </source>
</evidence>
<reference evidence="5" key="2">
    <citation type="submission" date="2023-03" db="EMBL/GenBank/DDBJ databases">
        <authorList>
            <person name="Inwood S.N."/>
            <person name="Skelly J.G."/>
            <person name="Guhlin J."/>
            <person name="Harrop T.W.R."/>
            <person name="Goldson S.G."/>
            <person name="Dearden P.K."/>
        </authorList>
    </citation>
    <scope>NUCLEOTIDE SEQUENCE</scope>
    <source>
        <strain evidence="5">Lincoln</strain>
        <tissue evidence="5">Whole body</tissue>
    </source>
</reference>
<evidence type="ECO:0000313" key="6">
    <source>
        <dbReference type="Proteomes" id="UP001168972"/>
    </source>
</evidence>
<keyword evidence="3" id="KW-0558">Oxidation</keyword>
<dbReference type="GO" id="GO:0051896">
    <property type="term" value="P:regulation of phosphatidylinositol 3-kinase/protein kinase B signal transduction"/>
    <property type="evidence" value="ECO:0007669"/>
    <property type="project" value="UniProtKB-ARBA"/>
</dbReference>
<evidence type="ECO:0000256" key="3">
    <source>
        <dbReference type="ARBA" id="ARBA00023097"/>
    </source>
</evidence>
<dbReference type="CDD" id="cd03135">
    <property type="entry name" value="GATase1_DJ-1"/>
    <property type="match status" value="1"/>
</dbReference>
<dbReference type="Gene3D" id="3.40.50.880">
    <property type="match status" value="1"/>
</dbReference>
<dbReference type="GO" id="GO:0005739">
    <property type="term" value="C:mitochondrion"/>
    <property type="evidence" value="ECO:0007669"/>
    <property type="project" value="TreeGrafter"/>
</dbReference>
<reference evidence="5" key="1">
    <citation type="journal article" date="2023" name="bioRxiv">
        <title>Scaffold-level genome assemblies of two parasitoid biocontrol wasps reveal the parthenogenesis mechanism and an associated novel virus.</title>
        <authorList>
            <person name="Inwood S."/>
            <person name="Skelly J."/>
            <person name="Guhlin J."/>
            <person name="Harrop T."/>
            <person name="Goldson S."/>
            <person name="Dearden P."/>
        </authorList>
    </citation>
    <scope>NUCLEOTIDE SEQUENCE</scope>
    <source>
        <strain evidence="5">Lincoln</strain>
        <tissue evidence="5">Whole body</tissue>
    </source>
</reference>
<dbReference type="FunFam" id="3.40.50.880:FF:000022">
    <property type="entry name" value="protein deglycase DJ-1"/>
    <property type="match status" value="1"/>
</dbReference>
<name>A0AA39KVX9_MICHY</name>
<proteinExistence type="predicted"/>
<keyword evidence="6" id="KW-1185">Reference proteome</keyword>
<dbReference type="GO" id="GO:0046295">
    <property type="term" value="P:glycolate biosynthetic process"/>
    <property type="evidence" value="ECO:0007669"/>
    <property type="project" value="TreeGrafter"/>
</dbReference>
<comment type="subcellular location">
    <subcellularLocation>
        <location evidence="1">Cytoplasm</location>
    </subcellularLocation>
</comment>
<dbReference type="SUPFAM" id="SSF52317">
    <property type="entry name" value="Class I glutamine amidotransferase-like"/>
    <property type="match status" value="1"/>
</dbReference>
<dbReference type="Proteomes" id="UP001168972">
    <property type="component" value="Unassembled WGS sequence"/>
</dbReference>
<dbReference type="PANTHER" id="PTHR48094">
    <property type="entry name" value="PROTEIN/NUCLEIC ACID DEGLYCASE DJ-1-RELATED"/>
    <property type="match status" value="1"/>
</dbReference>
<evidence type="ECO:0000256" key="1">
    <source>
        <dbReference type="ARBA" id="ARBA00004496"/>
    </source>
</evidence>
<feature type="domain" description="DJ-1/PfpI" evidence="4">
    <location>
        <begin position="7"/>
        <end position="167"/>
    </location>
</feature>
<sequence>MSKKNTIILLADGAEEMEAVIIIDILRRAEIDVTIASINDRECIECSRNVKICADAKLEAVQHEQYDAVILPGGLAGSKALSNSKKVGDLLKKQEAEGRLIAAICAAPTALKAHGIGFGKKITSYPSMKDQLIEDYEYLEDAVVTDGNIITSRGPATACAFGLTIVEKLLNKVSALNVAKGMLYIDYV</sequence>
<dbReference type="Pfam" id="PF01965">
    <property type="entry name" value="DJ-1_PfpI"/>
    <property type="match status" value="1"/>
</dbReference>
<comment type="caution">
    <text evidence="5">The sequence shown here is derived from an EMBL/GenBank/DDBJ whole genome shotgun (WGS) entry which is preliminary data.</text>
</comment>
<dbReference type="EMBL" id="JAQQBR010000005">
    <property type="protein sequence ID" value="KAK0175662.1"/>
    <property type="molecule type" value="Genomic_DNA"/>
</dbReference>
<dbReference type="GO" id="GO:0006979">
    <property type="term" value="P:response to oxidative stress"/>
    <property type="evidence" value="ECO:0007669"/>
    <property type="project" value="UniProtKB-ARBA"/>
</dbReference>
<dbReference type="InterPro" id="IPR006287">
    <property type="entry name" value="DJ-1"/>
</dbReference>